<dbReference type="InterPro" id="IPR042621">
    <property type="entry name" value="TTC23/TTC23L"/>
</dbReference>
<gene>
    <name evidence="2" type="ORF">J4Q44_G00115450</name>
</gene>
<dbReference type="PANTHER" id="PTHR14485">
    <property type="entry name" value="TETRATRICOPEPTIDE REPEAT PROTEIN 23"/>
    <property type="match status" value="1"/>
</dbReference>
<protein>
    <submittedName>
        <fullName evidence="2">Uncharacterized protein</fullName>
    </submittedName>
</protein>
<keyword evidence="3" id="KW-1185">Reference proteome</keyword>
<dbReference type="PANTHER" id="PTHR14485:SF3">
    <property type="entry name" value="TETRATRICOPEPTIDE REPEAT PROTEIN 23"/>
    <property type="match status" value="1"/>
</dbReference>
<feature type="region of interest" description="Disordered" evidence="1">
    <location>
        <begin position="1"/>
        <end position="51"/>
    </location>
</feature>
<proteinExistence type="predicted"/>
<evidence type="ECO:0000313" key="3">
    <source>
        <dbReference type="Proteomes" id="UP001356427"/>
    </source>
</evidence>
<accession>A0AAN8LXS2</accession>
<comment type="caution">
    <text evidence="2">The sequence shown here is derived from an EMBL/GenBank/DDBJ whole genome shotgun (WGS) entry which is preliminary data.</text>
</comment>
<feature type="compositionally biased region" description="Polar residues" evidence="1">
    <location>
        <begin position="1"/>
        <end position="12"/>
    </location>
</feature>
<evidence type="ECO:0000313" key="2">
    <source>
        <dbReference type="EMBL" id="KAK6318254.1"/>
    </source>
</evidence>
<name>A0AAN8LXS2_9TELE</name>
<dbReference type="AlphaFoldDB" id="A0AAN8LXS2"/>
<evidence type="ECO:0000256" key="1">
    <source>
        <dbReference type="SAM" id="MobiDB-lite"/>
    </source>
</evidence>
<reference evidence="2 3" key="1">
    <citation type="submission" date="2021-04" db="EMBL/GenBank/DDBJ databases">
        <authorList>
            <person name="De Guttry C."/>
            <person name="Zahm M."/>
            <person name="Klopp C."/>
            <person name="Cabau C."/>
            <person name="Louis A."/>
            <person name="Berthelot C."/>
            <person name="Parey E."/>
            <person name="Roest Crollius H."/>
            <person name="Montfort J."/>
            <person name="Robinson-Rechavi M."/>
            <person name="Bucao C."/>
            <person name="Bouchez O."/>
            <person name="Gislard M."/>
            <person name="Lluch J."/>
            <person name="Milhes M."/>
            <person name="Lampietro C."/>
            <person name="Lopez Roques C."/>
            <person name="Donnadieu C."/>
            <person name="Braasch I."/>
            <person name="Desvignes T."/>
            <person name="Postlethwait J."/>
            <person name="Bobe J."/>
            <person name="Wedekind C."/>
            <person name="Guiguen Y."/>
        </authorList>
    </citation>
    <scope>NUCLEOTIDE SEQUENCE [LARGE SCALE GENOMIC DNA]</scope>
    <source>
        <strain evidence="2">Cs_M1</strain>
        <tissue evidence="2">Blood</tissue>
    </source>
</reference>
<organism evidence="2 3">
    <name type="scientific">Coregonus suidteri</name>
    <dbReference type="NCBI Taxonomy" id="861788"/>
    <lineage>
        <taxon>Eukaryota</taxon>
        <taxon>Metazoa</taxon>
        <taxon>Chordata</taxon>
        <taxon>Craniata</taxon>
        <taxon>Vertebrata</taxon>
        <taxon>Euteleostomi</taxon>
        <taxon>Actinopterygii</taxon>
        <taxon>Neopterygii</taxon>
        <taxon>Teleostei</taxon>
        <taxon>Protacanthopterygii</taxon>
        <taxon>Salmoniformes</taxon>
        <taxon>Salmonidae</taxon>
        <taxon>Coregoninae</taxon>
        <taxon>Coregonus</taxon>
    </lineage>
</organism>
<sequence>MNYNYPMTNTRSKPGLGLVEGEESSFESTRSISGNSGESPHSDKGLASVSQRGMDDMGESMMMTPEEKLTQYDSRAQAFADTQQFDACIQDVVRCVALTRLVYGDGHLKLAQAHVRLAKAYLQFKGWAVQAQEHSARASDLLPFCTPSSTSREDRVHILTCLLNIYLTQGRASLLLAKYPTSVFQQCMHNHNL</sequence>
<dbReference type="EMBL" id="JAGTTL010000009">
    <property type="protein sequence ID" value="KAK6318254.1"/>
    <property type="molecule type" value="Genomic_DNA"/>
</dbReference>
<dbReference type="Proteomes" id="UP001356427">
    <property type="component" value="Unassembled WGS sequence"/>
</dbReference>
<feature type="compositionally biased region" description="Polar residues" evidence="1">
    <location>
        <begin position="26"/>
        <end position="39"/>
    </location>
</feature>